<dbReference type="Proteomes" id="UP000006727">
    <property type="component" value="Chromosome 3"/>
</dbReference>
<evidence type="ECO:0000313" key="3">
    <source>
        <dbReference type="Proteomes" id="UP000006727"/>
    </source>
</evidence>
<accession>A0A2K1KXC1</accession>
<gene>
    <name evidence="1" type="ORF">PHYPA_005395</name>
</gene>
<protein>
    <submittedName>
        <fullName evidence="1 2">Uncharacterized protein</fullName>
    </submittedName>
</protein>
<dbReference type="Gramene" id="Pp3c3_35140V3.1">
    <property type="protein sequence ID" value="PAC:32943674.CDS.1"/>
    <property type="gene ID" value="Pp3c3_35140"/>
</dbReference>
<dbReference type="InParanoid" id="A0A2K1KXC1"/>
<proteinExistence type="predicted"/>
<organism evidence="1">
    <name type="scientific">Physcomitrium patens</name>
    <name type="common">Spreading-leaved earth moss</name>
    <name type="synonym">Physcomitrella patens</name>
    <dbReference type="NCBI Taxonomy" id="3218"/>
    <lineage>
        <taxon>Eukaryota</taxon>
        <taxon>Viridiplantae</taxon>
        <taxon>Streptophyta</taxon>
        <taxon>Embryophyta</taxon>
        <taxon>Bryophyta</taxon>
        <taxon>Bryophytina</taxon>
        <taxon>Bryopsida</taxon>
        <taxon>Funariidae</taxon>
        <taxon>Funariales</taxon>
        <taxon>Funariaceae</taxon>
        <taxon>Physcomitrium</taxon>
    </lineage>
</organism>
<reference evidence="2" key="3">
    <citation type="submission" date="2020-12" db="UniProtKB">
        <authorList>
            <consortium name="EnsemblPlants"/>
        </authorList>
    </citation>
    <scope>IDENTIFICATION</scope>
</reference>
<keyword evidence="3" id="KW-1185">Reference proteome</keyword>
<name>A0A2K1KXC1_PHYPA</name>
<evidence type="ECO:0000313" key="1">
    <source>
        <dbReference type="EMBL" id="PNR58400.1"/>
    </source>
</evidence>
<evidence type="ECO:0000313" key="2">
    <source>
        <dbReference type="EnsemblPlants" id="PAC:32943674.CDS.1"/>
    </source>
</evidence>
<dbReference type="EnsemblPlants" id="Pp3c3_35140V3.1">
    <property type="protein sequence ID" value="PAC:32943674.CDS.1"/>
    <property type="gene ID" value="Pp3c3_35140"/>
</dbReference>
<reference evidence="1 3" key="1">
    <citation type="journal article" date="2008" name="Science">
        <title>The Physcomitrella genome reveals evolutionary insights into the conquest of land by plants.</title>
        <authorList>
            <person name="Rensing S."/>
            <person name="Lang D."/>
            <person name="Zimmer A."/>
            <person name="Terry A."/>
            <person name="Salamov A."/>
            <person name="Shapiro H."/>
            <person name="Nishiyama T."/>
            <person name="Perroud P.-F."/>
            <person name="Lindquist E."/>
            <person name="Kamisugi Y."/>
            <person name="Tanahashi T."/>
            <person name="Sakakibara K."/>
            <person name="Fujita T."/>
            <person name="Oishi K."/>
            <person name="Shin-I T."/>
            <person name="Kuroki Y."/>
            <person name="Toyoda A."/>
            <person name="Suzuki Y."/>
            <person name="Hashimoto A."/>
            <person name="Yamaguchi K."/>
            <person name="Sugano A."/>
            <person name="Kohara Y."/>
            <person name="Fujiyama A."/>
            <person name="Anterola A."/>
            <person name="Aoki S."/>
            <person name="Ashton N."/>
            <person name="Barbazuk W.B."/>
            <person name="Barker E."/>
            <person name="Bennetzen J."/>
            <person name="Bezanilla M."/>
            <person name="Blankenship R."/>
            <person name="Cho S.H."/>
            <person name="Dutcher S."/>
            <person name="Estelle M."/>
            <person name="Fawcett J.A."/>
            <person name="Gundlach H."/>
            <person name="Hanada K."/>
            <person name="Heyl A."/>
            <person name="Hicks K.A."/>
            <person name="Hugh J."/>
            <person name="Lohr M."/>
            <person name="Mayer K."/>
            <person name="Melkozernov A."/>
            <person name="Murata T."/>
            <person name="Nelson D."/>
            <person name="Pils B."/>
            <person name="Prigge M."/>
            <person name="Reiss B."/>
            <person name="Renner T."/>
            <person name="Rombauts S."/>
            <person name="Rushton P."/>
            <person name="Sanderfoot A."/>
            <person name="Schween G."/>
            <person name="Shiu S.-H."/>
            <person name="Stueber K."/>
            <person name="Theodoulou F.L."/>
            <person name="Tu H."/>
            <person name="Van de Peer Y."/>
            <person name="Verrier P.J."/>
            <person name="Waters E."/>
            <person name="Wood A."/>
            <person name="Yang L."/>
            <person name="Cove D."/>
            <person name="Cuming A."/>
            <person name="Hasebe M."/>
            <person name="Lucas S."/>
            <person name="Mishler D.B."/>
            <person name="Reski R."/>
            <person name="Grigoriev I."/>
            <person name="Quatrano R.S."/>
            <person name="Boore J.L."/>
        </authorList>
    </citation>
    <scope>NUCLEOTIDE SEQUENCE [LARGE SCALE GENOMIC DNA]</scope>
    <source>
        <strain evidence="2 3">cv. Gransden 2004</strain>
    </source>
</reference>
<reference evidence="1 3" key="2">
    <citation type="journal article" date="2018" name="Plant J.">
        <title>The Physcomitrella patens chromosome-scale assembly reveals moss genome structure and evolution.</title>
        <authorList>
            <person name="Lang D."/>
            <person name="Ullrich K.K."/>
            <person name="Murat F."/>
            <person name="Fuchs J."/>
            <person name="Jenkins J."/>
            <person name="Haas F.B."/>
            <person name="Piednoel M."/>
            <person name="Gundlach H."/>
            <person name="Van Bel M."/>
            <person name="Meyberg R."/>
            <person name="Vives C."/>
            <person name="Morata J."/>
            <person name="Symeonidi A."/>
            <person name="Hiss M."/>
            <person name="Muchero W."/>
            <person name="Kamisugi Y."/>
            <person name="Saleh O."/>
            <person name="Blanc G."/>
            <person name="Decker E.L."/>
            <person name="van Gessel N."/>
            <person name="Grimwood J."/>
            <person name="Hayes R.D."/>
            <person name="Graham S.W."/>
            <person name="Gunter L.E."/>
            <person name="McDaniel S.F."/>
            <person name="Hoernstein S.N.W."/>
            <person name="Larsson A."/>
            <person name="Li F.W."/>
            <person name="Perroud P.F."/>
            <person name="Phillips J."/>
            <person name="Ranjan P."/>
            <person name="Rokshar D.S."/>
            <person name="Rothfels C.J."/>
            <person name="Schneider L."/>
            <person name="Shu S."/>
            <person name="Stevenson D.W."/>
            <person name="Thummler F."/>
            <person name="Tillich M."/>
            <person name="Villarreal Aguilar J.C."/>
            <person name="Widiez T."/>
            <person name="Wong G.K."/>
            <person name="Wymore A."/>
            <person name="Zhang Y."/>
            <person name="Zimmer A.D."/>
            <person name="Quatrano R.S."/>
            <person name="Mayer K.F.X."/>
            <person name="Goodstein D."/>
            <person name="Casacuberta J.M."/>
            <person name="Vandepoele K."/>
            <person name="Reski R."/>
            <person name="Cuming A.C."/>
            <person name="Tuskan G.A."/>
            <person name="Maumus F."/>
            <person name="Salse J."/>
            <person name="Schmutz J."/>
            <person name="Rensing S.A."/>
        </authorList>
    </citation>
    <scope>NUCLEOTIDE SEQUENCE [LARGE SCALE GENOMIC DNA]</scope>
    <source>
        <strain evidence="2 3">cv. Gransden 2004</strain>
    </source>
</reference>
<dbReference type="EMBL" id="ABEU02000003">
    <property type="protein sequence ID" value="PNR58400.1"/>
    <property type="molecule type" value="Genomic_DNA"/>
</dbReference>
<sequence>MILSKNDTPLEAKVKEGYKEDEEAIELNKIFDYKPVLKKGLSSKFSRLKIVKKVNGLIYYKQSRLYLPKRNLRKKMMREVYDILGAGHRRV</sequence>
<dbReference type="AlphaFoldDB" id="A0A2K1KXC1"/>